<dbReference type="Pfam" id="PF03401">
    <property type="entry name" value="TctC"/>
    <property type="match status" value="1"/>
</dbReference>
<dbReference type="AlphaFoldDB" id="A0A512N6I0"/>
<sequence length="327" mass="34530">MNPTRRRFIAGSAGLLAAPGLLTNALAQGNFPSKPIRIVVPYPAGGQTDGIARSFGDFLSRKLGQSVVVENKGGAGGTIGVAEVKRAAPDGYTILCTISSSLIQNRVTVKDLPYDPEKDFTYLTMTTSIGGPVVAAEKTGATNLKQFIEYSKKVDKLNWGAYGPGSTPHVLIETMARQYGLKVEVVQYRGEAAMFADLAAQQLDGASGSPAAAAPVIISGKGRIIAVVGDRLPAYPDVPTMTEQGAVGGSYETRAFAAFAVPAATPKEIVKKLSDTLIEAGTDPKVKQLLENYLIVGPLSFEATNARFKRDTEVMLAVLKEIGLKPE</sequence>
<dbReference type="InterPro" id="IPR006311">
    <property type="entry name" value="TAT_signal"/>
</dbReference>
<dbReference type="CDD" id="cd07012">
    <property type="entry name" value="PBP2_Bug_TTT"/>
    <property type="match status" value="1"/>
</dbReference>
<dbReference type="PIRSF" id="PIRSF017082">
    <property type="entry name" value="YflP"/>
    <property type="match status" value="1"/>
</dbReference>
<feature type="signal peptide" evidence="2">
    <location>
        <begin position="1"/>
        <end position="27"/>
    </location>
</feature>
<dbReference type="Proteomes" id="UP000321058">
    <property type="component" value="Unassembled WGS sequence"/>
</dbReference>
<dbReference type="Gene3D" id="3.40.190.10">
    <property type="entry name" value="Periplasmic binding protein-like II"/>
    <property type="match status" value="1"/>
</dbReference>
<comment type="similarity">
    <text evidence="1">Belongs to the UPF0065 (bug) family.</text>
</comment>
<dbReference type="PANTHER" id="PTHR42928:SF5">
    <property type="entry name" value="BLR1237 PROTEIN"/>
    <property type="match status" value="1"/>
</dbReference>
<dbReference type="Gene3D" id="3.40.190.150">
    <property type="entry name" value="Bordetella uptake gene, domain 1"/>
    <property type="match status" value="1"/>
</dbReference>
<dbReference type="InterPro" id="IPR042100">
    <property type="entry name" value="Bug_dom1"/>
</dbReference>
<keyword evidence="4" id="KW-1185">Reference proteome</keyword>
<reference evidence="3 4" key="1">
    <citation type="submission" date="2019-07" db="EMBL/GenBank/DDBJ databases">
        <title>Whole genome shotgun sequence of Reyranella soli NBRC 108950.</title>
        <authorList>
            <person name="Hosoyama A."/>
            <person name="Uohara A."/>
            <person name="Ohji S."/>
            <person name="Ichikawa N."/>
        </authorList>
    </citation>
    <scope>NUCLEOTIDE SEQUENCE [LARGE SCALE GENOMIC DNA]</scope>
    <source>
        <strain evidence="3 4">NBRC 108950</strain>
    </source>
</reference>
<evidence type="ECO:0000313" key="4">
    <source>
        <dbReference type="Proteomes" id="UP000321058"/>
    </source>
</evidence>
<protein>
    <recommendedName>
        <fullName evidence="5">ABC transporter substrate-binding protein</fullName>
    </recommendedName>
</protein>
<keyword evidence="2" id="KW-0732">Signal</keyword>
<evidence type="ECO:0000313" key="3">
    <source>
        <dbReference type="EMBL" id="GEP54587.1"/>
    </source>
</evidence>
<accession>A0A512N6I0</accession>
<dbReference type="PANTHER" id="PTHR42928">
    <property type="entry name" value="TRICARBOXYLATE-BINDING PROTEIN"/>
    <property type="match status" value="1"/>
</dbReference>
<evidence type="ECO:0008006" key="5">
    <source>
        <dbReference type="Google" id="ProtNLM"/>
    </source>
</evidence>
<name>A0A512N6I0_9HYPH</name>
<dbReference type="PROSITE" id="PS51318">
    <property type="entry name" value="TAT"/>
    <property type="match status" value="1"/>
</dbReference>
<evidence type="ECO:0000256" key="1">
    <source>
        <dbReference type="ARBA" id="ARBA00006987"/>
    </source>
</evidence>
<evidence type="ECO:0000256" key="2">
    <source>
        <dbReference type="SAM" id="SignalP"/>
    </source>
</evidence>
<dbReference type="SUPFAM" id="SSF53850">
    <property type="entry name" value="Periplasmic binding protein-like II"/>
    <property type="match status" value="1"/>
</dbReference>
<dbReference type="InterPro" id="IPR005064">
    <property type="entry name" value="BUG"/>
</dbReference>
<dbReference type="RefSeq" id="WP_170302941.1">
    <property type="nucleotide sequence ID" value="NZ_BKAJ01000031.1"/>
</dbReference>
<feature type="chain" id="PRO_5022174241" description="ABC transporter substrate-binding protein" evidence="2">
    <location>
        <begin position="28"/>
        <end position="327"/>
    </location>
</feature>
<gene>
    <name evidence="3" type="ORF">RSO01_17530</name>
</gene>
<proteinExistence type="inferred from homology"/>
<comment type="caution">
    <text evidence="3">The sequence shown here is derived from an EMBL/GenBank/DDBJ whole genome shotgun (WGS) entry which is preliminary data.</text>
</comment>
<dbReference type="EMBL" id="BKAJ01000031">
    <property type="protein sequence ID" value="GEP54587.1"/>
    <property type="molecule type" value="Genomic_DNA"/>
</dbReference>
<organism evidence="3 4">
    <name type="scientific">Reyranella soli</name>
    <dbReference type="NCBI Taxonomy" id="1230389"/>
    <lineage>
        <taxon>Bacteria</taxon>
        <taxon>Pseudomonadati</taxon>
        <taxon>Pseudomonadota</taxon>
        <taxon>Alphaproteobacteria</taxon>
        <taxon>Hyphomicrobiales</taxon>
        <taxon>Reyranellaceae</taxon>
        <taxon>Reyranella</taxon>
    </lineage>
</organism>